<feature type="transmembrane region" description="Helical" evidence="7">
    <location>
        <begin position="21"/>
        <end position="40"/>
    </location>
</feature>
<proteinExistence type="inferred from homology"/>
<dbReference type="AlphaFoldDB" id="A0A7X0VQ81"/>
<evidence type="ECO:0000256" key="4">
    <source>
        <dbReference type="ARBA" id="ARBA00022989"/>
    </source>
</evidence>
<dbReference type="GO" id="GO:0022857">
    <property type="term" value="F:transmembrane transporter activity"/>
    <property type="evidence" value="ECO:0007669"/>
    <property type="project" value="TreeGrafter"/>
</dbReference>
<evidence type="ECO:0000313" key="9">
    <source>
        <dbReference type="EMBL" id="MBB6714029.1"/>
    </source>
</evidence>
<gene>
    <name evidence="9" type="ORF">H7E68_04670</name>
</gene>
<feature type="transmembrane region" description="Helical" evidence="7">
    <location>
        <begin position="352"/>
        <end position="376"/>
    </location>
</feature>
<dbReference type="Proteomes" id="UP000585258">
    <property type="component" value="Unassembled WGS sequence"/>
</dbReference>
<feature type="transmembrane region" description="Helical" evidence="7">
    <location>
        <begin position="251"/>
        <end position="278"/>
    </location>
</feature>
<dbReference type="GO" id="GO:0005886">
    <property type="term" value="C:plasma membrane"/>
    <property type="evidence" value="ECO:0007669"/>
    <property type="project" value="UniProtKB-SubCell"/>
</dbReference>
<evidence type="ECO:0000256" key="7">
    <source>
        <dbReference type="SAM" id="Phobius"/>
    </source>
</evidence>
<evidence type="ECO:0000256" key="3">
    <source>
        <dbReference type="ARBA" id="ARBA00022692"/>
    </source>
</evidence>
<evidence type="ECO:0000256" key="1">
    <source>
        <dbReference type="ARBA" id="ARBA00004651"/>
    </source>
</evidence>
<evidence type="ECO:0000256" key="5">
    <source>
        <dbReference type="ARBA" id="ARBA00023136"/>
    </source>
</evidence>
<evidence type="ECO:0000259" key="8">
    <source>
        <dbReference type="Pfam" id="PF02687"/>
    </source>
</evidence>
<keyword evidence="2" id="KW-1003">Cell membrane</keyword>
<organism evidence="9 10">
    <name type="scientific">Clostridium gasigenes</name>
    <dbReference type="NCBI Taxonomy" id="94869"/>
    <lineage>
        <taxon>Bacteria</taxon>
        <taxon>Bacillati</taxon>
        <taxon>Bacillota</taxon>
        <taxon>Clostridia</taxon>
        <taxon>Eubacteriales</taxon>
        <taxon>Clostridiaceae</taxon>
        <taxon>Clostridium</taxon>
    </lineage>
</organism>
<protein>
    <submittedName>
        <fullName evidence="9">ABC transporter permease</fullName>
    </submittedName>
</protein>
<comment type="similarity">
    <text evidence="6">Belongs to the ABC-4 integral membrane protein family.</text>
</comment>
<comment type="caution">
    <text evidence="9">The sequence shown here is derived from an EMBL/GenBank/DDBJ whole genome shotgun (WGS) entry which is preliminary data.</text>
</comment>
<feature type="transmembrane region" description="Helical" evidence="7">
    <location>
        <begin position="429"/>
        <end position="449"/>
    </location>
</feature>
<dbReference type="InterPro" id="IPR003838">
    <property type="entry name" value="ABC3_permease_C"/>
</dbReference>
<accession>A0A7X0VQ81</accession>
<keyword evidence="3 7" id="KW-0812">Transmembrane</keyword>
<dbReference type="PANTHER" id="PTHR30572:SF4">
    <property type="entry name" value="ABC TRANSPORTER PERMEASE YTRF"/>
    <property type="match status" value="1"/>
</dbReference>
<evidence type="ECO:0000256" key="2">
    <source>
        <dbReference type="ARBA" id="ARBA00022475"/>
    </source>
</evidence>
<feature type="domain" description="ABC3 transporter permease C-terminal" evidence="8">
    <location>
        <begin position="662"/>
        <end position="774"/>
    </location>
</feature>
<comment type="subcellular location">
    <subcellularLocation>
        <location evidence="1">Cell membrane</location>
        <topology evidence="1">Multi-pass membrane protein</topology>
    </subcellularLocation>
</comment>
<dbReference type="Pfam" id="PF02687">
    <property type="entry name" value="FtsX"/>
    <property type="match status" value="2"/>
</dbReference>
<evidence type="ECO:0000256" key="6">
    <source>
        <dbReference type="ARBA" id="ARBA00038076"/>
    </source>
</evidence>
<feature type="transmembrane region" description="Helical" evidence="7">
    <location>
        <begin position="755"/>
        <end position="772"/>
    </location>
</feature>
<dbReference type="EMBL" id="JACKWY010000002">
    <property type="protein sequence ID" value="MBB6714029.1"/>
    <property type="molecule type" value="Genomic_DNA"/>
</dbReference>
<dbReference type="PANTHER" id="PTHR30572">
    <property type="entry name" value="MEMBRANE COMPONENT OF TRANSPORTER-RELATED"/>
    <property type="match status" value="1"/>
</dbReference>
<keyword evidence="4 7" id="KW-1133">Transmembrane helix</keyword>
<feature type="transmembrane region" description="Helical" evidence="7">
    <location>
        <begin position="308"/>
        <end position="332"/>
    </location>
</feature>
<sequence>MAIYTILLSNLKKRKGSFISIFILISIVSMTVSTVLSAIICGKERFVVANNESNSPEIINTISKDMHSVDIKNKLEEAEEVKAVEESEIISYSNLKIGDKKCNMDIFLATYEPKQHSYKIDSNNNRMNYPKEGEIYLSSYFKDEFNCKVGMEITLQTEEGDYIYTVADFFEDPFYGSSNIGRKRFFMNQNDFSKLSKLKVKEFKNLIQINTFINDRYKDRDINKVIYNLNQKIGIEKYGDMCITLEAFKKYAFLLTNIIGAILLGFCTLLFAIVIIVIGYSINSNIEMDYVSLGILKSIGFNNRQIRLILLLQYMLTSVLAGGIGLLLSEFLLKPVGGFLLTSTGLFLSGNIKVIACLGILGSLLFLLGIFIIVITRKITKVSPVRAITFGHAPVYFSSRINFSLDKASFIPLSIKISGKQIITHLKQYVMLFIVVGILTFFTISIASMSNMITGDDVATVFTSSSSDIRISYTNKEDILVVNEIIKEIESETNVKGKFKLEGNSKSVDDSRKLVMVMEDLDEVLSKPLEGRNPKYSNEVVITTVMSDLLQKSIGDTIVVENSKGDKSEFIIVGLNQNSRDVGKNITMLEAGMRSLEPDFTLKSTEFQIEDREESNNIVEKLKEKYKKYKDVIIITDTYKLEKESMKSITNTINSATTGTYIIAIIVVGLISILVCSNTLQKEKIDIGILKAQGFTTKQLRGQFTLRFLIVALVGSGLGIILNILCNDYIMSLLFKNAGLSNFITVYSIKTLMEPVGIICTFTCLFAWLVTIKIKKVTPKNLIQE</sequence>
<keyword evidence="5 7" id="KW-0472">Membrane</keyword>
<feature type="domain" description="ABC3 transporter permease C-terminal" evidence="8">
    <location>
        <begin position="266"/>
        <end position="384"/>
    </location>
</feature>
<feature type="transmembrane region" description="Helical" evidence="7">
    <location>
        <begin position="661"/>
        <end position="680"/>
    </location>
</feature>
<name>A0A7X0VQ81_9CLOT</name>
<dbReference type="RefSeq" id="WP_185163717.1">
    <property type="nucleotide sequence ID" value="NZ_JACKWY010000002.1"/>
</dbReference>
<reference evidence="9 10" key="1">
    <citation type="submission" date="2020-08" db="EMBL/GenBank/DDBJ databases">
        <title>Clostridia isolated from Swiss meat.</title>
        <authorList>
            <person name="Wambui J."/>
            <person name="Stevens M.J.A."/>
            <person name="Stephan R."/>
        </authorList>
    </citation>
    <scope>NUCLEOTIDE SEQUENCE [LARGE SCALE GENOMIC DNA]</scope>
    <source>
        <strain evidence="9 10">CM001</strain>
    </source>
</reference>
<evidence type="ECO:0000313" key="10">
    <source>
        <dbReference type="Proteomes" id="UP000585258"/>
    </source>
</evidence>
<feature type="transmembrane region" description="Helical" evidence="7">
    <location>
        <begin position="708"/>
        <end position="735"/>
    </location>
</feature>
<dbReference type="InterPro" id="IPR050250">
    <property type="entry name" value="Macrolide_Exporter_MacB"/>
</dbReference>